<dbReference type="Proteomes" id="UP000272193">
    <property type="component" value="Unassembled WGS sequence"/>
</dbReference>
<reference evidence="1 2" key="1">
    <citation type="submission" date="2018-11" db="EMBL/GenBank/DDBJ databases">
        <title>Genomic Encyclopedia of Type Strains, Phase IV (KMG-IV): sequencing the most valuable type-strain genomes for metagenomic binning, comparative biology and taxonomic classification.</title>
        <authorList>
            <person name="Goeker M."/>
        </authorList>
    </citation>
    <scope>NUCLEOTIDE SEQUENCE [LARGE SCALE GENOMIC DNA]</scope>
    <source>
        <strain evidence="1 2">DSM 101684</strain>
    </source>
</reference>
<dbReference type="Pfam" id="PF07042">
    <property type="entry name" value="TrfA"/>
    <property type="match status" value="1"/>
</dbReference>
<organism evidence="1 2">
    <name type="scientific">Tibeticola sediminis</name>
    <dbReference type="NCBI Taxonomy" id="1917811"/>
    <lineage>
        <taxon>Bacteria</taxon>
        <taxon>Pseudomonadati</taxon>
        <taxon>Pseudomonadota</taxon>
        <taxon>Betaproteobacteria</taxon>
        <taxon>Burkholderiales</taxon>
        <taxon>Comamonadaceae</taxon>
        <taxon>Tibeticola</taxon>
    </lineage>
</organism>
<comment type="caution">
    <text evidence="1">The sequence shown here is derived from an EMBL/GenBank/DDBJ whole genome shotgun (WGS) entry which is preliminary data.</text>
</comment>
<sequence>MVGRQLKSLDEALAWARQRAAAAQASAQASTPAEAPPPTPAVQLPLWPEPVRGVPNSILRSALFGAIRRGKRAFMQRQEIASYEGVTILQTGPRLDQADLDVWEQCLHLARTGGLGLEIRFTGHGFLKAIGRGTGKSQHEWLKGALSRLMASVVEVQDGKRAYAGQLIHHWYRDDDTGRHVIVINPKIAALYGSDGWTQTEWGQRLALKRQPLAQWLHGFYSTHAQPFPIKVQTIHRLCGSEAARLDHFRSELRDALAALAEATGWTWDIDGADLVHVRKQPTAAQARHLIHRTRHSTGGDTA</sequence>
<dbReference type="OrthoDB" id="8481003at2"/>
<dbReference type="EMBL" id="RKQL01000009">
    <property type="protein sequence ID" value="RPE62836.1"/>
    <property type="molecule type" value="Genomic_DNA"/>
</dbReference>
<gene>
    <name evidence="1" type="ORF">EDC62_2606</name>
</gene>
<dbReference type="InterPro" id="IPR010751">
    <property type="entry name" value="TrfA"/>
</dbReference>
<evidence type="ECO:0000313" key="1">
    <source>
        <dbReference type="EMBL" id="RPE62836.1"/>
    </source>
</evidence>
<proteinExistence type="predicted"/>
<accession>A0A3N4TWC8</accession>
<keyword evidence="2" id="KW-1185">Reference proteome</keyword>
<protein>
    <submittedName>
        <fullName evidence="1">TrfA protein</fullName>
    </submittedName>
</protein>
<name>A0A3N4TWC8_9BURK</name>
<evidence type="ECO:0000313" key="2">
    <source>
        <dbReference type="Proteomes" id="UP000272193"/>
    </source>
</evidence>
<dbReference type="AlphaFoldDB" id="A0A3N4TWC8"/>